<organism evidence="1 2">
    <name type="scientific">Entamoeba invadens IP1</name>
    <dbReference type="NCBI Taxonomy" id="370355"/>
    <lineage>
        <taxon>Eukaryota</taxon>
        <taxon>Amoebozoa</taxon>
        <taxon>Evosea</taxon>
        <taxon>Archamoebae</taxon>
        <taxon>Mastigamoebida</taxon>
        <taxon>Entamoebidae</taxon>
        <taxon>Entamoeba</taxon>
    </lineage>
</organism>
<protein>
    <submittedName>
        <fullName evidence="1">Uncharacterized protein</fullName>
    </submittedName>
</protein>
<accession>A0A0A1TZH5</accession>
<reference evidence="1 2" key="1">
    <citation type="submission" date="2012-10" db="EMBL/GenBank/DDBJ databases">
        <authorList>
            <person name="Zafar N."/>
            <person name="Inman J."/>
            <person name="Hall N."/>
            <person name="Lorenzi H."/>
            <person name="Caler E."/>
        </authorList>
    </citation>
    <scope>NUCLEOTIDE SEQUENCE [LARGE SCALE GENOMIC DNA]</scope>
    <source>
        <strain evidence="1 2">IP1</strain>
    </source>
</reference>
<dbReference type="VEuPathDB" id="AmoebaDB:EIN_317230"/>
<dbReference type="EMBL" id="KB206890">
    <property type="protein sequence ID" value="ELP86974.1"/>
    <property type="molecule type" value="Genomic_DNA"/>
</dbReference>
<name>A0A0A1TZH5_ENTIV</name>
<dbReference type="GeneID" id="14885912"/>
<dbReference type="AlphaFoldDB" id="A0A0A1TZH5"/>
<dbReference type="RefSeq" id="XP_004253745.1">
    <property type="nucleotide sequence ID" value="XM_004253697.1"/>
</dbReference>
<dbReference type="KEGG" id="eiv:EIN_317230"/>
<evidence type="ECO:0000313" key="1">
    <source>
        <dbReference type="EMBL" id="ELP86974.1"/>
    </source>
</evidence>
<evidence type="ECO:0000313" key="2">
    <source>
        <dbReference type="Proteomes" id="UP000014680"/>
    </source>
</evidence>
<proteinExistence type="predicted"/>
<gene>
    <name evidence="1" type="ORF">EIN_317230</name>
</gene>
<keyword evidence="2" id="KW-1185">Reference proteome</keyword>
<sequence>MNQCSMLTHLTLKRSDFREVRNYQVFEQGMLLLLLNNVFTLKFRHHLKKANAFEQLLRIESIESANDVIEVEKFCEKRAKERQNVDISKGITEKTAKRRVESNRVNEMLQLFQDLLGEMGVFFTVKKSHGKKETVKRETIENVFLNGCCIDENMIRSYGKTVNEIVLKKLIDKETCSFSPGELKTSVM</sequence>
<dbReference type="OrthoDB" id="27015at2759"/>
<dbReference type="Proteomes" id="UP000014680">
    <property type="component" value="Unassembled WGS sequence"/>
</dbReference>